<evidence type="ECO:0000313" key="2">
    <source>
        <dbReference type="Proteomes" id="UP001595629"/>
    </source>
</evidence>
<organism evidence="1 2">
    <name type="scientific">Lutimaribacter marinistellae</name>
    <dbReference type="NCBI Taxonomy" id="1820329"/>
    <lineage>
        <taxon>Bacteria</taxon>
        <taxon>Pseudomonadati</taxon>
        <taxon>Pseudomonadota</taxon>
        <taxon>Alphaproteobacteria</taxon>
        <taxon>Rhodobacterales</taxon>
        <taxon>Roseobacteraceae</taxon>
        <taxon>Lutimaribacter</taxon>
    </lineage>
</organism>
<keyword evidence="2" id="KW-1185">Reference proteome</keyword>
<evidence type="ECO:0000313" key="1">
    <source>
        <dbReference type="EMBL" id="MFC3612916.1"/>
    </source>
</evidence>
<dbReference type="Proteomes" id="UP001595629">
    <property type="component" value="Unassembled WGS sequence"/>
</dbReference>
<evidence type="ECO:0008006" key="3">
    <source>
        <dbReference type="Google" id="ProtNLM"/>
    </source>
</evidence>
<comment type="caution">
    <text evidence="1">The sequence shown here is derived from an EMBL/GenBank/DDBJ whole genome shotgun (WGS) entry which is preliminary data.</text>
</comment>
<sequence length="172" mass="19523">MTQQTLALWQANLTRGDVVAFRFPHEYDGPEDEKTRPSLVLGVTELSGELFVDLAYGTCQPRSNKRGCVVSVTERDELIAASLVAPTNFDVERRLTVSVRDPGFDVHPTSDTAVLGKLSGEALTQLQRVTDRLKGKADHRPRPRFRRRQSPRLVQVEYRRRGRTVSRETRHV</sequence>
<gene>
    <name evidence="1" type="ORF">ACFORG_04005</name>
</gene>
<reference evidence="2" key="1">
    <citation type="journal article" date="2019" name="Int. J. Syst. Evol. Microbiol.">
        <title>The Global Catalogue of Microorganisms (GCM) 10K type strain sequencing project: providing services to taxonomists for standard genome sequencing and annotation.</title>
        <authorList>
            <consortium name="The Broad Institute Genomics Platform"/>
            <consortium name="The Broad Institute Genome Sequencing Center for Infectious Disease"/>
            <person name="Wu L."/>
            <person name="Ma J."/>
        </authorList>
    </citation>
    <scope>NUCLEOTIDE SEQUENCE [LARGE SCALE GENOMIC DNA]</scope>
    <source>
        <strain evidence="2">KCTC 42911</strain>
    </source>
</reference>
<proteinExistence type="predicted"/>
<dbReference type="EMBL" id="JBHRXI010000002">
    <property type="protein sequence ID" value="MFC3612916.1"/>
    <property type="molecule type" value="Genomic_DNA"/>
</dbReference>
<accession>A0ABV7TBF1</accession>
<dbReference type="RefSeq" id="WP_386734104.1">
    <property type="nucleotide sequence ID" value="NZ_JBHRXI010000002.1"/>
</dbReference>
<name>A0ABV7TBF1_9RHOB</name>
<protein>
    <recommendedName>
        <fullName evidence="3">PemK-like, MazF-like toxin of type II toxin-antitoxin system</fullName>
    </recommendedName>
</protein>